<organism evidence="2">
    <name type="scientific">Lepeophtheirus salmonis</name>
    <name type="common">Salmon louse</name>
    <name type="synonym">Caligus salmonis</name>
    <dbReference type="NCBI Taxonomy" id="72036"/>
    <lineage>
        <taxon>Eukaryota</taxon>
        <taxon>Metazoa</taxon>
        <taxon>Ecdysozoa</taxon>
        <taxon>Arthropoda</taxon>
        <taxon>Crustacea</taxon>
        <taxon>Multicrustacea</taxon>
        <taxon>Hexanauplia</taxon>
        <taxon>Copepoda</taxon>
        <taxon>Siphonostomatoida</taxon>
        <taxon>Caligidae</taxon>
        <taxon>Lepeophtheirus</taxon>
    </lineage>
</organism>
<protein>
    <submittedName>
        <fullName evidence="2">Uncharacterized protein</fullName>
    </submittedName>
</protein>
<feature type="transmembrane region" description="Helical" evidence="1">
    <location>
        <begin position="79"/>
        <end position="101"/>
    </location>
</feature>
<keyword evidence="1" id="KW-0472">Membrane</keyword>
<evidence type="ECO:0000256" key="1">
    <source>
        <dbReference type="SAM" id="Phobius"/>
    </source>
</evidence>
<sequence length="107" mass="12533">KCFRSFATCLSECHFLSPKATLVGLNSVKHAYFRVLTGKEVKRQVLYRPSVRRGIWVSPNTLTFEYHVFDIQALGRSHILTVIFWKFLNVFLRGILLFLFVRRVVDL</sequence>
<reference evidence="2" key="1">
    <citation type="submission" date="2014-05" db="EMBL/GenBank/DDBJ databases">
        <authorList>
            <person name="Chronopoulou M."/>
        </authorList>
    </citation>
    <scope>NUCLEOTIDE SEQUENCE</scope>
    <source>
        <tissue evidence="2">Whole organism</tissue>
    </source>
</reference>
<dbReference type="AlphaFoldDB" id="A0A0K2V5P0"/>
<feature type="non-terminal residue" evidence="2">
    <location>
        <position position="1"/>
    </location>
</feature>
<proteinExistence type="predicted"/>
<dbReference type="EMBL" id="HACA01028477">
    <property type="protein sequence ID" value="CDW45838.1"/>
    <property type="molecule type" value="Transcribed_RNA"/>
</dbReference>
<keyword evidence="1" id="KW-0812">Transmembrane</keyword>
<evidence type="ECO:0000313" key="2">
    <source>
        <dbReference type="EMBL" id="CDW45838.1"/>
    </source>
</evidence>
<keyword evidence="1" id="KW-1133">Transmembrane helix</keyword>
<name>A0A0K2V5P0_LEPSM</name>
<accession>A0A0K2V5P0</accession>